<evidence type="ECO:0000256" key="1">
    <source>
        <dbReference type="SAM" id="MobiDB-lite"/>
    </source>
</evidence>
<reference evidence="2 3" key="1">
    <citation type="submission" date="2019-06" db="EMBL/GenBank/DDBJ databases">
        <title>Sequencing the genomes of 1000 actinobacteria strains.</title>
        <authorList>
            <person name="Klenk H.-P."/>
        </authorList>
    </citation>
    <scope>NUCLEOTIDE SEQUENCE [LARGE SCALE GENOMIC DNA]</scope>
    <source>
        <strain evidence="2 3">DSM 41929</strain>
    </source>
</reference>
<evidence type="ECO:0000313" key="3">
    <source>
        <dbReference type="Proteomes" id="UP000318103"/>
    </source>
</evidence>
<feature type="region of interest" description="Disordered" evidence="1">
    <location>
        <begin position="36"/>
        <end position="60"/>
    </location>
</feature>
<proteinExistence type="predicted"/>
<dbReference type="RefSeq" id="WP_055704505.1">
    <property type="nucleotide sequence ID" value="NZ_JBPJFI010000001.1"/>
</dbReference>
<keyword evidence="3" id="KW-1185">Reference proteome</keyword>
<name>A0A542UH73_9ACTN</name>
<evidence type="ECO:0000313" key="2">
    <source>
        <dbReference type="EMBL" id="TQK98430.1"/>
    </source>
</evidence>
<accession>A0A542UH73</accession>
<dbReference type="NCBIfam" id="TIGR03892">
    <property type="entry name" value="thiopep_precurs"/>
    <property type="match status" value="1"/>
</dbReference>
<feature type="region of interest" description="Disordered" evidence="1">
    <location>
        <begin position="1"/>
        <end position="20"/>
    </location>
</feature>
<dbReference type="Proteomes" id="UP000318103">
    <property type="component" value="Unassembled WGS sequence"/>
</dbReference>
<dbReference type="AlphaFoldDB" id="A0A542UH73"/>
<organism evidence="2 3">
    <name type="scientific">Streptomyces puniciscabiei</name>
    <dbReference type="NCBI Taxonomy" id="164348"/>
    <lineage>
        <taxon>Bacteria</taxon>
        <taxon>Bacillati</taxon>
        <taxon>Actinomycetota</taxon>
        <taxon>Actinomycetes</taxon>
        <taxon>Kitasatosporales</taxon>
        <taxon>Streptomycetaceae</taxon>
        <taxon>Streptomyces</taxon>
    </lineage>
</organism>
<comment type="caution">
    <text evidence="2">The sequence shown here is derived from an EMBL/GenBank/DDBJ whole genome shotgun (WGS) entry which is preliminary data.</text>
</comment>
<protein>
    <submittedName>
        <fullName evidence="2">Thiazolylpeptide-type bacteriocin</fullName>
    </submittedName>
</protein>
<gene>
    <name evidence="2" type="ORF">FB563_3456</name>
</gene>
<dbReference type="EMBL" id="VFNX01000001">
    <property type="protein sequence ID" value="TQK98430.1"/>
    <property type="molecule type" value="Genomic_DNA"/>
</dbReference>
<feature type="compositionally biased region" description="Low complexity" evidence="1">
    <location>
        <begin position="38"/>
        <end position="60"/>
    </location>
</feature>
<sequence length="60" mass="6210">MAMTTELADPTQEMPALEAETFEIEDYAESQGKLLGVSSTSCDSSSCSSSTTSTTSCSCA</sequence>
<dbReference type="InterPro" id="IPR023895">
    <property type="entry name" value="Thiopep_bacteriocin_prcur"/>
</dbReference>